<dbReference type="EMBL" id="CP095049">
    <property type="protein sequence ID" value="UOQ52797.1"/>
    <property type="molecule type" value="Genomic_DNA"/>
</dbReference>
<accession>A0ABY4F9K0</accession>
<reference evidence="4 5" key="1">
    <citation type="submission" date="2022-04" db="EMBL/GenBank/DDBJ databases">
        <title>Hymenobacter sp. isolated from the air.</title>
        <authorList>
            <person name="Won M."/>
            <person name="Lee C.-M."/>
            <person name="Woen H.-Y."/>
            <person name="Kwon S.-W."/>
        </authorList>
    </citation>
    <scope>NUCLEOTIDE SEQUENCE [LARGE SCALE GENOMIC DNA]</scope>
    <source>
        <strain evidence="5">5116 S-27</strain>
    </source>
</reference>
<keyword evidence="5" id="KW-1185">Reference proteome</keyword>
<proteinExistence type="predicted"/>
<keyword evidence="2" id="KW-0186">Copper</keyword>
<dbReference type="PROSITE" id="PS00498">
    <property type="entry name" value="TYROSINASE_2"/>
    <property type="match status" value="1"/>
</dbReference>
<evidence type="ECO:0000256" key="2">
    <source>
        <dbReference type="ARBA" id="ARBA00023008"/>
    </source>
</evidence>
<dbReference type="SUPFAM" id="SSF48056">
    <property type="entry name" value="Di-copper centre-containing domain"/>
    <property type="match status" value="1"/>
</dbReference>
<organism evidence="4 5">
    <name type="scientific">Hymenobacter cellulosivorans</name>
    <dbReference type="NCBI Taxonomy" id="2932249"/>
    <lineage>
        <taxon>Bacteria</taxon>
        <taxon>Pseudomonadati</taxon>
        <taxon>Bacteroidota</taxon>
        <taxon>Cytophagia</taxon>
        <taxon>Cytophagales</taxon>
        <taxon>Hymenobacteraceae</taxon>
        <taxon>Hymenobacter</taxon>
    </lineage>
</organism>
<dbReference type="InterPro" id="IPR008922">
    <property type="entry name" value="Di-copper_centre_dom_sf"/>
</dbReference>
<dbReference type="Pfam" id="PF00264">
    <property type="entry name" value="Tyrosinase"/>
    <property type="match status" value="1"/>
</dbReference>
<evidence type="ECO:0000259" key="3">
    <source>
        <dbReference type="PROSITE" id="PS00498"/>
    </source>
</evidence>
<dbReference type="PRINTS" id="PR00092">
    <property type="entry name" value="TYROSINASE"/>
</dbReference>
<evidence type="ECO:0000256" key="1">
    <source>
        <dbReference type="ARBA" id="ARBA00022723"/>
    </source>
</evidence>
<dbReference type="InterPro" id="IPR002227">
    <property type="entry name" value="Tyrosinase_Cu-bd"/>
</dbReference>
<keyword evidence="1" id="KW-0479">Metal-binding</keyword>
<dbReference type="Proteomes" id="UP000831785">
    <property type="component" value="Chromosome"/>
</dbReference>
<dbReference type="PANTHER" id="PTHR11474:SF76">
    <property type="entry name" value="SHKT DOMAIN-CONTAINING PROTEIN"/>
    <property type="match status" value="1"/>
</dbReference>
<gene>
    <name evidence="4" type="ORF">MUN80_24030</name>
</gene>
<name>A0ABY4F9K0_9BACT</name>
<evidence type="ECO:0000313" key="4">
    <source>
        <dbReference type="EMBL" id="UOQ52797.1"/>
    </source>
</evidence>
<dbReference type="PANTHER" id="PTHR11474">
    <property type="entry name" value="TYROSINASE FAMILY MEMBER"/>
    <property type="match status" value="1"/>
</dbReference>
<evidence type="ECO:0000313" key="5">
    <source>
        <dbReference type="Proteomes" id="UP000831785"/>
    </source>
</evidence>
<dbReference type="RefSeq" id="WP_244717125.1">
    <property type="nucleotide sequence ID" value="NZ_CP095049.1"/>
</dbReference>
<sequence>MNSPSPIRTRYSVIELQKEYDAGNTKPLDNLIRAWAGIKALPPDDLKSFFNLGGYHGEPFRGEGATDSAYWGGYCNHGNVLFPTWHRVYCLKVEEALRSIPGCEDVTLPYWDETDNYTLTTGIPKVLTAETYPLDGQMIPNPLRSFTLPVAIVDNVKSDNQGNPDDPNYSKPVGYETVRYPLSGLVGTPQDQAATASHNAQYPDAEQNIATLDSNVVQWMKHTFYNGTENPIGILAEFQQCLQAPNYTVFSNTTSAQEWNTGKPANEQVMPLEQPHNDIHLAVGGFDVPGTDLSLIQDANGDMGENDTAALDPIFYLHHCNVDRVFWLWQQQHQATDQLEIIDNYAGTNSSGNPSQGPTPGIPDNTPLTLDTPLYPFKQGTDNNGSDYVSRDCINIETQLGYTYTVGSLAEVPVMAQAAVAQKASGQQVLHVSQINKAPIKGSFIIAAFAEKDGQKELIGYKSVLSRWDSGSCINCQTHLEVKAAFPLITLREEEKTLDNITVELITRAGSRPIPARAAAAAEANTSQAKTVQAVKSKMHVEIR</sequence>
<feature type="domain" description="Tyrosinase copper-binding" evidence="3">
    <location>
        <begin position="312"/>
        <end position="323"/>
    </location>
</feature>
<dbReference type="Gene3D" id="1.10.1280.10">
    <property type="entry name" value="Di-copper center containing domain from catechol oxidase"/>
    <property type="match status" value="1"/>
</dbReference>
<dbReference type="InterPro" id="IPR050316">
    <property type="entry name" value="Tyrosinase/Hemocyanin"/>
</dbReference>
<protein>
    <submittedName>
        <fullName evidence="4">Tyrosinase family protein</fullName>
    </submittedName>
</protein>